<protein>
    <submittedName>
        <fullName evidence="1">Uncharacterized protein</fullName>
    </submittedName>
</protein>
<name>A0A9Q1BKG7_HOLLE</name>
<evidence type="ECO:0000313" key="1">
    <source>
        <dbReference type="EMBL" id="KAJ8028268.1"/>
    </source>
</evidence>
<dbReference type="AlphaFoldDB" id="A0A9Q1BKG7"/>
<gene>
    <name evidence="1" type="ORF">HOLleu_30458</name>
</gene>
<keyword evidence="2" id="KW-1185">Reference proteome</keyword>
<proteinExistence type="predicted"/>
<accession>A0A9Q1BKG7</accession>
<reference evidence="1" key="1">
    <citation type="submission" date="2021-10" db="EMBL/GenBank/DDBJ databases">
        <title>Tropical sea cucumber genome reveals ecological adaptation and Cuvierian tubules defense mechanism.</title>
        <authorList>
            <person name="Chen T."/>
        </authorList>
    </citation>
    <scope>NUCLEOTIDE SEQUENCE</scope>
    <source>
        <strain evidence="1">Nanhai2018</strain>
        <tissue evidence="1">Muscle</tissue>
    </source>
</reference>
<dbReference type="Proteomes" id="UP001152320">
    <property type="component" value="Chromosome 15"/>
</dbReference>
<dbReference type="EMBL" id="JAIZAY010000015">
    <property type="protein sequence ID" value="KAJ8028268.1"/>
    <property type="molecule type" value="Genomic_DNA"/>
</dbReference>
<organism evidence="1 2">
    <name type="scientific">Holothuria leucospilota</name>
    <name type="common">Black long sea cucumber</name>
    <name type="synonym">Mertensiothuria leucospilota</name>
    <dbReference type="NCBI Taxonomy" id="206669"/>
    <lineage>
        <taxon>Eukaryota</taxon>
        <taxon>Metazoa</taxon>
        <taxon>Echinodermata</taxon>
        <taxon>Eleutherozoa</taxon>
        <taxon>Echinozoa</taxon>
        <taxon>Holothuroidea</taxon>
        <taxon>Aspidochirotacea</taxon>
        <taxon>Aspidochirotida</taxon>
        <taxon>Holothuriidae</taxon>
        <taxon>Holothuria</taxon>
    </lineage>
</organism>
<evidence type="ECO:0000313" key="2">
    <source>
        <dbReference type="Proteomes" id="UP001152320"/>
    </source>
</evidence>
<comment type="caution">
    <text evidence="1">The sequence shown here is derived from an EMBL/GenBank/DDBJ whole genome shotgun (WGS) entry which is preliminary data.</text>
</comment>
<sequence length="112" mass="13010">MEKYTSRFHHDRECKEIIVSYSSYFRGCEEKIVIIDLSDPAIKIENLMESLTRCLSQLVLIDTGIDHPDNKKDYEDVKGKILTATDQGLARIEDITTEDIEKDEAQYILRLK</sequence>